<keyword evidence="3" id="KW-1185">Reference proteome</keyword>
<evidence type="ECO:0000256" key="1">
    <source>
        <dbReference type="SAM" id="SignalP"/>
    </source>
</evidence>
<comment type="caution">
    <text evidence="2">The sequence shown here is derived from an EMBL/GenBank/DDBJ whole genome shotgun (WGS) entry which is preliminary data.</text>
</comment>
<evidence type="ECO:0000313" key="3">
    <source>
        <dbReference type="Proteomes" id="UP000824782"/>
    </source>
</evidence>
<dbReference type="AlphaFoldDB" id="A0AAV6YWJ7"/>
<accession>A0AAV6YWJ7</accession>
<reference evidence="2" key="1">
    <citation type="thesis" date="2020" institute="ProQuest LLC" country="789 East Eisenhower Parkway, Ann Arbor, MI, USA">
        <title>Comparative Genomics and Chromosome Evolution.</title>
        <authorList>
            <person name="Mudd A.B."/>
        </authorList>
    </citation>
    <scope>NUCLEOTIDE SEQUENCE</scope>
    <source>
        <strain evidence="2">237g6f4</strain>
        <tissue evidence="2">Blood</tissue>
    </source>
</reference>
<dbReference type="EMBL" id="WNYA01008382">
    <property type="protein sequence ID" value="KAG8541121.1"/>
    <property type="molecule type" value="Genomic_DNA"/>
</dbReference>
<evidence type="ECO:0000313" key="2">
    <source>
        <dbReference type="EMBL" id="KAG8541121.1"/>
    </source>
</evidence>
<keyword evidence="1" id="KW-0732">Signal</keyword>
<gene>
    <name evidence="2" type="ORF">GDO81_029672</name>
</gene>
<dbReference type="Proteomes" id="UP000824782">
    <property type="component" value="Unassembled WGS sequence"/>
</dbReference>
<evidence type="ECO:0008006" key="4">
    <source>
        <dbReference type="Google" id="ProtNLM"/>
    </source>
</evidence>
<feature type="signal peptide" evidence="1">
    <location>
        <begin position="1"/>
        <end position="19"/>
    </location>
</feature>
<protein>
    <recommendedName>
        <fullName evidence="4">Secreted protein</fullName>
    </recommendedName>
</protein>
<proteinExistence type="predicted"/>
<organism evidence="2 3">
    <name type="scientific">Engystomops pustulosus</name>
    <name type="common">Tungara frog</name>
    <name type="synonym">Physalaemus pustulosus</name>
    <dbReference type="NCBI Taxonomy" id="76066"/>
    <lineage>
        <taxon>Eukaryota</taxon>
        <taxon>Metazoa</taxon>
        <taxon>Chordata</taxon>
        <taxon>Craniata</taxon>
        <taxon>Vertebrata</taxon>
        <taxon>Euteleostomi</taxon>
        <taxon>Amphibia</taxon>
        <taxon>Batrachia</taxon>
        <taxon>Anura</taxon>
        <taxon>Neobatrachia</taxon>
        <taxon>Hyloidea</taxon>
        <taxon>Leptodactylidae</taxon>
        <taxon>Leiuperinae</taxon>
        <taxon>Engystomops</taxon>
    </lineage>
</organism>
<feature type="chain" id="PRO_5043451109" description="Secreted protein" evidence="1">
    <location>
        <begin position="20"/>
        <end position="67"/>
    </location>
</feature>
<name>A0AAV6YWJ7_ENGPU</name>
<sequence>MTWRIILLKVAIRCYRVHCAHKGMDMVSNNTQVGCGVATMLNWYQGAQRVPRKYSPHHDTTTTSLNR</sequence>